<sequence>MDLPPSYYHDSLEEVWDEEEETEEIGTVMKLASSAYHQYLDVFSKVNTEKIPPHSACDHHIELEGSLPPEALRQSHQPKESFTTALILSHFNPSLHTIVETVASYYALGAVLSHVSDSGKHPISFDSHKLLPEELNYQIHDR</sequence>
<proteinExistence type="predicted"/>
<keyword evidence="3" id="KW-1185">Reference proteome</keyword>
<dbReference type="SUPFAM" id="SSF56672">
    <property type="entry name" value="DNA/RNA polymerases"/>
    <property type="match status" value="1"/>
</dbReference>
<name>A0A9Q3PHA0_9BASI</name>
<dbReference type="PANTHER" id="PTHR34072:SF52">
    <property type="entry name" value="RIBONUCLEASE H"/>
    <property type="match status" value="1"/>
</dbReference>
<dbReference type="EMBL" id="AVOT02071379">
    <property type="protein sequence ID" value="MBW0561679.1"/>
    <property type="molecule type" value="Genomic_DNA"/>
</dbReference>
<dbReference type="Proteomes" id="UP000765509">
    <property type="component" value="Unassembled WGS sequence"/>
</dbReference>
<dbReference type="InterPro" id="IPR041577">
    <property type="entry name" value="RT_RNaseH_2"/>
</dbReference>
<organism evidence="2 3">
    <name type="scientific">Austropuccinia psidii MF-1</name>
    <dbReference type="NCBI Taxonomy" id="1389203"/>
    <lineage>
        <taxon>Eukaryota</taxon>
        <taxon>Fungi</taxon>
        <taxon>Dikarya</taxon>
        <taxon>Basidiomycota</taxon>
        <taxon>Pucciniomycotina</taxon>
        <taxon>Pucciniomycetes</taxon>
        <taxon>Pucciniales</taxon>
        <taxon>Sphaerophragmiaceae</taxon>
        <taxon>Austropuccinia</taxon>
    </lineage>
</organism>
<feature type="domain" description="Reverse transcriptase/retrotransposon-derived protein RNase H-like" evidence="1">
    <location>
        <begin position="76"/>
        <end position="142"/>
    </location>
</feature>
<dbReference type="InterPro" id="IPR043502">
    <property type="entry name" value="DNA/RNA_pol_sf"/>
</dbReference>
<reference evidence="2" key="1">
    <citation type="submission" date="2021-03" db="EMBL/GenBank/DDBJ databases">
        <title>Draft genome sequence of rust myrtle Austropuccinia psidii MF-1, a brazilian biotype.</title>
        <authorList>
            <person name="Quecine M.C."/>
            <person name="Pachon D.M.R."/>
            <person name="Bonatelli M.L."/>
            <person name="Correr F.H."/>
            <person name="Franceschini L.M."/>
            <person name="Leite T.F."/>
            <person name="Margarido G.R.A."/>
            <person name="Almeida C.A."/>
            <person name="Ferrarezi J.A."/>
            <person name="Labate C.A."/>
        </authorList>
    </citation>
    <scope>NUCLEOTIDE SEQUENCE</scope>
    <source>
        <strain evidence="2">MF-1</strain>
    </source>
</reference>
<evidence type="ECO:0000313" key="3">
    <source>
        <dbReference type="Proteomes" id="UP000765509"/>
    </source>
</evidence>
<gene>
    <name evidence="2" type="ORF">O181_101394</name>
</gene>
<dbReference type="AlphaFoldDB" id="A0A9Q3PHA0"/>
<accession>A0A9Q3PHA0</accession>
<protein>
    <recommendedName>
        <fullName evidence="1">Reverse transcriptase/retrotransposon-derived protein RNase H-like domain-containing protein</fullName>
    </recommendedName>
</protein>
<comment type="caution">
    <text evidence="2">The sequence shown here is derived from an EMBL/GenBank/DDBJ whole genome shotgun (WGS) entry which is preliminary data.</text>
</comment>
<dbReference type="Pfam" id="PF17919">
    <property type="entry name" value="RT_RNaseH_2"/>
    <property type="match status" value="1"/>
</dbReference>
<evidence type="ECO:0000313" key="2">
    <source>
        <dbReference type="EMBL" id="MBW0561679.1"/>
    </source>
</evidence>
<dbReference type="PANTHER" id="PTHR34072">
    <property type="entry name" value="ENZYMATIC POLYPROTEIN-RELATED"/>
    <property type="match status" value="1"/>
</dbReference>
<dbReference type="OrthoDB" id="427924at2759"/>
<evidence type="ECO:0000259" key="1">
    <source>
        <dbReference type="Pfam" id="PF17919"/>
    </source>
</evidence>